<organism evidence="7">
    <name type="scientific">Arthrobacter sp. K5</name>
    <dbReference type="NCBI Taxonomy" id="2839623"/>
    <lineage>
        <taxon>Bacteria</taxon>
        <taxon>Bacillati</taxon>
        <taxon>Actinomycetota</taxon>
        <taxon>Actinomycetes</taxon>
        <taxon>Micrococcales</taxon>
        <taxon>Micrococcaceae</taxon>
        <taxon>Arthrobacter</taxon>
    </lineage>
</organism>
<keyword evidence="3 5" id="KW-1133">Transmembrane helix</keyword>
<dbReference type="Pfam" id="PF07690">
    <property type="entry name" value="MFS_1"/>
    <property type="match status" value="1"/>
</dbReference>
<dbReference type="GO" id="GO:0006814">
    <property type="term" value="P:sodium ion transport"/>
    <property type="evidence" value="ECO:0007669"/>
    <property type="project" value="InterPro"/>
</dbReference>
<dbReference type="PROSITE" id="PS00216">
    <property type="entry name" value="SUGAR_TRANSPORT_1"/>
    <property type="match status" value="1"/>
</dbReference>
<keyword evidence="4 5" id="KW-0472">Membrane</keyword>
<dbReference type="PROSITE" id="PS00872">
    <property type="entry name" value="NA_GALACTOSIDE_SYMP"/>
    <property type="match status" value="1"/>
</dbReference>
<feature type="transmembrane region" description="Helical" evidence="5">
    <location>
        <begin position="311"/>
        <end position="330"/>
    </location>
</feature>
<feature type="transmembrane region" description="Helical" evidence="5">
    <location>
        <begin position="374"/>
        <end position="397"/>
    </location>
</feature>
<dbReference type="InterPro" id="IPR005829">
    <property type="entry name" value="Sugar_transporter_CS"/>
</dbReference>
<evidence type="ECO:0000256" key="5">
    <source>
        <dbReference type="SAM" id="Phobius"/>
    </source>
</evidence>
<dbReference type="AlphaFoldDB" id="A0AAU8EK63"/>
<reference evidence="7" key="1">
    <citation type="submission" date="2024-06" db="EMBL/GenBank/DDBJ databases">
        <title>Biodegradation of dimethachlon by Arthrobacter sp. K5: mechanistic insights and ecological implications.</title>
        <authorList>
            <person name="Hu S."/>
            <person name="Lu P."/>
        </authorList>
    </citation>
    <scope>NUCLEOTIDE SEQUENCE</scope>
    <source>
        <strain evidence="7">K5</strain>
    </source>
</reference>
<keyword evidence="2 5" id="KW-0812">Transmembrane</keyword>
<dbReference type="PANTHER" id="PTHR23528">
    <property type="match status" value="1"/>
</dbReference>
<protein>
    <submittedName>
        <fullName evidence="7">MFS transporter</fullName>
    </submittedName>
</protein>
<feature type="transmembrane region" description="Helical" evidence="5">
    <location>
        <begin position="28"/>
        <end position="52"/>
    </location>
</feature>
<evidence type="ECO:0000256" key="1">
    <source>
        <dbReference type="ARBA" id="ARBA00004651"/>
    </source>
</evidence>
<feature type="transmembrane region" description="Helical" evidence="5">
    <location>
        <begin position="161"/>
        <end position="181"/>
    </location>
</feature>
<proteinExistence type="predicted"/>
<dbReference type="InterPro" id="IPR011701">
    <property type="entry name" value="MFS"/>
</dbReference>
<dbReference type="PANTHER" id="PTHR23528:SF1">
    <property type="entry name" value="MAJOR FACILITATOR SUPERFAMILY (MFS) PROFILE DOMAIN-CONTAINING PROTEIN"/>
    <property type="match status" value="1"/>
</dbReference>
<dbReference type="InterPro" id="IPR036259">
    <property type="entry name" value="MFS_trans_sf"/>
</dbReference>
<dbReference type="GO" id="GO:0005886">
    <property type="term" value="C:plasma membrane"/>
    <property type="evidence" value="ECO:0007669"/>
    <property type="project" value="UniProtKB-SubCell"/>
</dbReference>
<dbReference type="InterPro" id="IPR018043">
    <property type="entry name" value="Na/Gal_symport_CS"/>
</dbReference>
<dbReference type="EMBL" id="CP159279">
    <property type="protein sequence ID" value="XCH10003.1"/>
    <property type="molecule type" value="Genomic_DNA"/>
</dbReference>
<feature type="domain" description="Major facilitator superfamily (MFS) profile" evidence="6">
    <location>
        <begin position="30"/>
        <end position="424"/>
    </location>
</feature>
<dbReference type="RefSeq" id="WP_353710676.1">
    <property type="nucleotide sequence ID" value="NZ_CP159279.1"/>
</dbReference>
<dbReference type="SUPFAM" id="SSF103473">
    <property type="entry name" value="MFS general substrate transporter"/>
    <property type="match status" value="1"/>
</dbReference>
<dbReference type="PROSITE" id="PS50850">
    <property type="entry name" value="MFS"/>
    <property type="match status" value="1"/>
</dbReference>
<name>A0AAU8EK63_9MICC</name>
<comment type="subcellular location">
    <subcellularLocation>
        <location evidence="1">Cell membrane</location>
        <topology evidence="1">Multi-pass membrane protein</topology>
    </subcellularLocation>
</comment>
<feature type="transmembrane region" description="Helical" evidence="5">
    <location>
        <begin position="187"/>
        <end position="209"/>
    </location>
</feature>
<accession>A0AAU8EK63</accession>
<feature type="transmembrane region" description="Helical" evidence="5">
    <location>
        <begin position="336"/>
        <end position="362"/>
    </location>
</feature>
<dbReference type="GO" id="GO:0022857">
    <property type="term" value="F:transmembrane transporter activity"/>
    <property type="evidence" value="ECO:0007669"/>
    <property type="project" value="InterPro"/>
</dbReference>
<gene>
    <name evidence="7" type="ORF">ABRP34_14245</name>
</gene>
<evidence type="ECO:0000256" key="4">
    <source>
        <dbReference type="ARBA" id="ARBA00023136"/>
    </source>
</evidence>
<sequence>MVVSDPAAGATLPSLTAFAPKEKAKASVIATMVLARLGLLTALSVPIVAGMTLKVQSLVSPADVAPTLGFVISMGAFAALLFDPVFGRLSDRTIGRFGRRRPWLVAGAVGLLVSLAVIAVAPNVVVLAIGWFFAQALGNAAVAAHTASLADQIPQWQRGKVSGMIGIASQAAGLGAAYSASLLGQNMLLLFLVPGILGLILVMVFAFVLPDQPMKRRPASEGGFRTALKTFWVNPVKHPDFAFAWISRFLVVLALFMFVTFRLLYLQQDLGLSKQDAAGALATGVLIYTLALVTAGQIAGWISDRLGRRKVFIWISAIIFGLGTWMLSLADTTSGFYWAELVIGIGFGTYIAVDLALVIDVLPNPDDTAKDLGVFNIAMAGPQTLAPAVSAALLTMGGGSYDLLLAVAAVIALLGALTILPVKKVR</sequence>
<evidence type="ECO:0000256" key="3">
    <source>
        <dbReference type="ARBA" id="ARBA00022989"/>
    </source>
</evidence>
<feature type="transmembrane region" description="Helical" evidence="5">
    <location>
        <begin position="245"/>
        <end position="265"/>
    </location>
</feature>
<feature type="transmembrane region" description="Helical" evidence="5">
    <location>
        <begin position="64"/>
        <end position="82"/>
    </location>
</feature>
<evidence type="ECO:0000259" key="6">
    <source>
        <dbReference type="PROSITE" id="PS50850"/>
    </source>
</evidence>
<feature type="transmembrane region" description="Helical" evidence="5">
    <location>
        <begin position="403"/>
        <end position="422"/>
    </location>
</feature>
<feature type="transmembrane region" description="Helical" evidence="5">
    <location>
        <begin position="128"/>
        <end position="149"/>
    </location>
</feature>
<feature type="transmembrane region" description="Helical" evidence="5">
    <location>
        <begin position="277"/>
        <end position="299"/>
    </location>
</feature>
<evidence type="ECO:0000313" key="7">
    <source>
        <dbReference type="EMBL" id="XCH10003.1"/>
    </source>
</evidence>
<dbReference type="InterPro" id="IPR020846">
    <property type="entry name" value="MFS_dom"/>
</dbReference>
<feature type="transmembrane region" description="Helical" evidence="5">
    <location>
        <begin position="103"/>
        <end position="122"/>
    </location>
</feature>
<evidence type="ECO:0000256" key="2">
    <source>
        <dbReference type="ARBA" id="ARBA00022692"/>
    </source>
</evidence>
<dbReference type="Gene3D" id="1.20.1250.20">
    <property type="entry name" value="MFS general substrate transporter like domains"/>
    <property type="match status" value="2"/>
</dbReference>